<gene>
    <name evidence="1" type="ORF">BJX66DRAFT_97003</name>
</gene>
<evidence type="ECO:0000313" key="2">
    <source>
        <dbReference type="Proteomes" id="UP001610563"/>
    </source>
</evidence>
<accession>A0ABR4FLY3</accession>
<name>A0ABR4FLY3_9EURO</name>
<evidence type="ECO:0000313" key="1">
    <source>
        <dbReference type="EMBL" id="KAL2784062.1"/>
    </source>
</evidence>
<proteinExistence type="predicted"/>
<comment type="caution">
    <text evidence="1">The sequence shown here is derived from an EMBL/GenBank/DDBJ whole genome shotgun (WGS) entry which is preliminary data.</text>
</comment>
<sequence>MSDKEVYVSDAERGVTFAEDYPTLNIPIYPAGDNAGLHLQNDPNDHWQREAIIQRKGRVDIRCEHVGIAHGYYSDDCDDLYSLIVPQFRFDPNGIAARIKEAFATIKFAAETLADRDPMVEKIWPDGLFHVEPTSQQEEVVTGHALDVGLSGGAPLGLEIGGELKREKSVQRTVTDSTLVRGSRDVLDRNYPPYNGVSWSFCENHTAKTGVVCSMRGAILLKRHSMKPFKASITLNVTADTHTRVSSLFKKDPKVDDIWYNPEKNSLSMSITSELWI</sequence>
<organism evidence="1 2">
    <name type="scientific">Aspergillus keveii</name>
    <dbReference type="NCBI Taxonomy" id="714993"/>
    <lineage>
        <taxon>Eukaryota</taxon>
        <taxon>Fungi</taxon>
        <taxon>Dikarya</taxon>
        <taxon>Ascomycota</taxon>
        <taxon>Pezizomycotina</taxon>
        <taxon>Eurotiomycetes</taxon>
        <taxon>Eurotiomycetidae</taxon>
        <taxon>Eurotiales</taxon>
        <taxon>Aspergillaceae</taxon>
        <taxon>Aspergillus</taxon>
        <taxon>Aspergillus subgen. Nidulantes</taxon>
    </lineage>
</organism>
<reference evidence="1 2" key="1">
    <citation type="submission" date="2024-07" db="EMBL/GenBank/DDBJ databases">
        <title>Section-level genome sequencing and comparative genomics of Aspergillus sections Usti and Cavernicolus.</title>
        <authorList>
            <consortium name="Lawrence Berkeley National Laboratory"/>
            <person name="Nybo J.L."/>
            <person name="Vesth T.C."/>
            <person name="Theobald S."/>
            <person name="Frisvad J.C."/>
            <person name="Larsen T.O."/>
            <person name="Kjaerboelling I."/>
            <person name="Rothschild-Mancinelli K."/>
            <person name="Lyhne E.K."/>
            <person name="Kogle M.E."/>
            <person name="Barry K."/>
            <person name="Clum A."/>
            <person name="Na H."/>
            <person name="Ledsgaard L."/>
            <person name="Lin J."/>
            <person name="Lipzen A."/>
            <person name="Kuo A."/>
            <person name="Riley R."/>
            <person name="Mondo S."/>
            <person name="Labutti K."/>
            <person name="Haridas S."/>
            <person name="Pangalinan J."/>
            <person name="Salamov A.A."/>
            <person name="Simmons B.A."/>
            <person name="Magnuson J.K."/>
            <person name="Chen J."/>
            <person name="Drula E."/>
            <person name="Henrissat B."/>
            <person name="Wiebenga A."/>
            <person name="Lubbers R.J."/>
            <person name="Gomes A.C."/>
            <person name="Makela M.R."/>
            <person name="Stajich J."/>
            <person name="Grigoriev I.V."/>
            <person name="Mortensen U.H."/>
            <person name="De Vries R.P."/>
            <person name="Baker S.E."/>
            <person name="Andersen M.R."/>
        </authorList>
    </citation>
    <scope>NUCLEOTIDE SEQUENCE [LARGE SCALE GENOMIC DNA]</scope>
    <source>
        <strain evidence="1 2">CBS 209.92</strain>
    </source>
</reference>
<dbReference type="Proteomes" id="UP001610563">
    <property type="component" value="Unassembled WGS sequence"/>
</dbReference>
<dbReference type="EMBL" id="JBFTWV010000196">
    <property type="protein sequence ID" value="KAL2784062.1"/>
    <property type="molecule type" value="Genomic_DNA"/>
</dbReference>
<keyword evidence="2" id="KW-1185">Reference proteome</keyword>
<protein>
    <submittedName>
        <fullName evidence="1">Uncharacterized protein</fullName>
    </submittedName>
</protein>